<sequence length="144" mass="15177">MPGPCDQKRGGGGGSSRWTAVHHLLRGLIGVKVQIGRRTFFETVEVRAECSWGFDGTQQYLIQSLGGGDENVWVFRGTMGNFSGAGTTGNFSGSSDKDVKLGLRGGALTGREVRLYPVLAVILGSNGIGMSSETSADLLHSVCI</sequence>
<organism evidence="1">
    <name type="scientific">Chromera velia CCMP2878</name>
    <dbReference type="NCBI Taxonomy" id="1169474"/>
    <lineage>
        <taxon>Eukaryota</taxon>
        <taxon>Sar</taxon>
        <taxon>Alveolata</taxon>
        <taxon>Colpodellida</taxon>
        <taxon>Chromeraceae</taxon>
        <taxon>Chromera</taxon>
    </lineage>
</organism>
<reference evidence="1" key="1">
    <citation type="submission" date="2014-11" db="EMBL/GenBank/DDBJ databases">
        <authorList>
            <person name="Otto D Thomas"/>
            <person name="Naeem Raeece"/>
        </authorList>
    </citation>
    <scope>NUCLEOTIDE SEQUENCE</scope>
</reference>
<accession>A0A0G4F7R3</accession>
<evidence type="ECO:0000313" key="1">
    <source>
        <dbReference type="EMBL" id="CEM08178.1"/>
    </source>
</evidence>
<dbReference type="EMBL" id="CDMZ01000166">
    <property type="protein sequence ID" value="CEM08178.1"/>
    <property type="molecule type" value="Genomic_DNA"/>
</dbReference>
<dbReference type="AlphaFoldDB" id="A0A0G4F7R3"/>
<proteinExistence type="predicted"/>
<protein>
    <submittedName>
        <fullName evidence="1">Uncharacterized protein</fullName>
    </submittedName>
</protein>
<dbReference type="VEuPathDB" id="CryptoDB:Cvel_15496"/>
<gene>
    <name evidence="1" type="ORF">Cvel_15496</name>
</gene>
<name>A0A0G4F7R3_9ALVE</name>